<dbReference type="GO" id="GO:0039694">
    <property type="term" value="P:viral RNA genome replication"/>
    <property type="evidence" value="ECO:0007669"/>
    <property type="project" value="InterPro"/>
</dbReference>
<dbReference type="InterPro" id="IPR007096">
    <property type="entry name" value="RNA-dir_Rpol_cat_phage"/>
</dbReference>
<keyword evidence="2 11" id="KW-0696">RNA-directed RNA polymerase</keyword>
<dbReference type="SUPFAM" id="SSF56672">
    <property type="entry name" value="DNA/RNA polymerases"/>
    <property type="match status" value="1"/>
</dbReference>
<proteinExistence type="predicted"/>
<evidence type="ECO:0000256" key="2">
    <source>
        <dbReference type="ARBA" id="ARBA00022484"/>
    </source>
</evidence>
<feature type="domain" description="RdRp catalytic" evidence="10">
    <location>
        <begin position="260"/>
        <end position="391"/>
    </location>
</feature>
<dbReference type="GO" id="GO:0046872">
    <property type="term" value="F:metal ion binding"/>
    <property type="evidence" value="ECO:0007669"/>
    <property type="project" value="UniProtKB-KW"/>
</dbReference>
<protein>
    <recommendedName>
        <fullName evidence="1">RNA-directed RNA polymerase</fullName>
        <ecNumber evidence="1">2.7.7.48</ecNumber>
    </recommendedName>
    <alternativeName>
        <fullName evidence="7">RNA replicase beta chain</fullName>
    </alternativeName>
</protein>
<dbReference type="Pfam" id="PF03431">
    <property type="entry name" value="RNA_replicase_B"/>
    <property type="match status" value="1"/>
</dbReference>
<comment type="cofactor">
    <cofactor evidence="9">
        <name>Mg(2+)</name>
        <dbReference type="ChEBI" id="CHEBI:18420"/>
    </cofactor>
    <text evidence="9">Binds 2 Mg(2+) per subunit.</text>
</comment>
<feature type="binding site" evidence="9">
    <location>
        <position position="360"/>
    </location>
    <ligand>
        <name>Mg(2+)</name>
        <dbReference type="ChEBI" id="CHEBI:18420"/>
        <label>2</label>
    </ligand>
</feature>
<evidence type="ECO:0000256" key="1">
    <source>
        <dbReference type="ARBA" id="ARBA00012494"/>
    </source>
</evidence>
<gene>
    <name evidence="11" type="ORF">H1Bulk29587_000001</name>
</gene>
<evidence type="ECO:0000256" key="3">
    <source>
        <dbReference type="ARBA" id="ARBA00022679"/>
    </source>
</evidence>
<evidence type="ECO:0000256" key="8">
    <source>
        <dbReference type="ARBA" id="ARBA00048744"/>
    </source>
</evidence>
<organism evidence="11">
    <name type="scientific">Leviviridae sp</name>
    <dbReference type="NCBI Taxonomy" id="2027243"/>
    <lineage>
        <taxon>Viruses</taxon>
        <taxon>Riboviria</taxon>
        <taxon>Orthornavirae</taxon>
        <taxon>Lenarviricota</taxon>
        <taxon>Leviviricetes</taxon>
        <taxon>Norzivirales</taxon>
        <taxon>Fiersviridae</taxon>
    </lineage>
</organism>
<dbReference type="InterPro" id="IPR043502">
    <property type="entry name" value="DNA/RNA_pol_sf"/>
</dbReference>
<evidence type="ECO:0000313" key="11">
    <source>
        <dbReference type="EMBL" id="QDH89838.1"/>
    </source>
</evidence>
<keyword evidence="9" id="KW-0460">Magnesium</keyword>
<accession>A0A514D884</accession>
<reference evidence="11" key="1">
    <citation type="submission" date="2019-05" db="EMBL/GenBank/DDBJ databases">
        <title>Metatranscriptomic reconstruction reveals RNA viruses with the potential to shape carbon cycling in soil.</title>
        <authorList>
            <person name="Starr E.P."/>
            <person name="Nuccio E."/>
            <person name="Pett-Ridge J."/>
            <person name="Banfield J.F."/>
            <person name="Firestone M.K."/>
        </authorList>
    </citation>
    <scope>NUCLEOTIDE SEQUENCE</scope>
    <source>
        <strain evidence="11">H1_Bulk_29_scaffold_587</strain>
    </source>
</reference>
<sequence length="554" mass="62711">MRTKYAQGKVLNLPRLKRDEVARAVAQLAQLLEIPSGVFTGPLAKRVLDFADVKTYRMERLKQDFFKKYPGFSWGNPRETAIKEFHRCESQNEATNARLRRYSEKGIDPLGIGRYIRNAQCLISEWLGAFNWQDLISEGRFGPGVTSSVKGLRLHASQKFQAKPEVTPAFARTGRWLISHLPSWSNTLTGVEFPTWVTPLLDITPGNRVTFVPKDSTTDRSIAVEPTVNIYFQLAMGSVLREKLRTQCAIDLNSQELNQRLARLGSIDDTLSTIDLKSASNTLSYRCVMMLLPPDWFEALDRLRSQFGTLDGKKFPYQMFSSMGNGFTFELETMIFYSLCLSVAQLDGYNPFWVSAYGDDLIVPSGIYEKVVDVLSFCGFTVNLEKSYHTGPFRESCGKDYLRGSLVRPVYLREIPDNPMAWIKIANNLKRLASVWGEGKSLDLRLKPAYDFAVNMVPRFYRRFSVSDGYGDVALIRDLDDSHLVTRAPNGWEGYVTPVIMTRPKKFFFNGRSLITAGVSTPGRSGNSLPFRDAVEHTINPLVVAIWRNMGVWS</sequence>
<evidence type="ECO:0000256" key="4">
    <source>
        <dbReference type="ARBA" id="ARBA00022695"/>
    </source>
</evidence>
<keyword evidence="6" id="KW-0693">Viral RNA replication</keyword>
<keyword evidence="4" id="KW-0548">Nucleotidyltransferase</keyword>
<feature type="binding site" evidence="9">
    <location>
        <position position="275"/>
    </location>
    <ligand>
        <name>Mg(2+)</name>
        <dbReference type="ChEBI" id="CHEBI:18420"/>
        <label>2</label>
    </ligand>
</feature>
<dbReference type="EC" id="2.7.7.48" evidence="1"/>
<dbReference type="GO" id="GO:0003968">
    <property type="term" value="F:RNA-directed RNA polymerase activity"/>
    <property type="evidence" value="ECO:0007669"/>
    <property type="project" value="UniProtKB-KW"/>
</dbReference>
<comment type="catalytic activity">
    <reaction evidence="8">
        <text>RNA(n) + a ribonucleoside 5'-triphosphate = RNA(n+1) + diphosphate</text>
        <dbReference type="Rhea" id="RHEA:21248"/>
        <dbReference type="Rhea" id="RHEA-COMP:14527"/>
        <dbReference type="Rhea" id="RHEA-COMP:17342"/>
        <dbReference type="ChEBI" id="CHEBI:33019"/>
        <dbReference type="ChEBI" id="CHEBI:61557"/>
        <dbReference type="ChEBI" id="CHEBI:140395"/>
        <dbReference type="EC" id="2.7.7.48"/>
    </reaction>
</comment>
<feature type="binding site" evidence="9">
    <location>
        <position position="359"/>
    </location>
    <ligand>
        <name>Mg(2+)</name>
        <dbReference type="ChEBI" id="CHEBI:18420"/>
        <label>2</label>
    </ligand>
</feature>
<evidence type="ECO:0000256" key="6">
    <source>
        <dbReference type="ARBA" id="ARBA00022953"/>
    </source>
</evidence>
<keyword evidence="3" id="KW-0808">Transferase</keyword>
<name>A0A514D884_9VIRU</name>
<dbReference type="PROSITE" id="PS50522">
    <property type="entry name" value="RDRP_PHAGE"/>
    <property type="match status" value="1"/>
</dbReference>
<evidence type="ECO:0000256" key="9">
    <source>
        <dbReference type="PIRSR" id="PIRSR605093-1"/>
    </source>
</evidence>
<dbReference type="InterPro" id="IPR005093">
    <property type="entry name" value="RNArep_beta"/>
</dbReference>
<keyword evidence="5" id="KW-0547">Nucleotide-binding</keyword>
<keyword evidence="9" id="KW-0479">Metal-binding</keyword>
<evidence type="ECO:0000259" key="10">
    <source>
        <dbReference type="PROSITE" id="PS50522"/>
    </source>
</evidence>
<evidence type="ECO:0000256" key="5">
    <source>
        <dbReference type="ARBA" id="ARBA00022741"/>
    </source>
</evidence>
<evidence type="ECO:0000256" key="7">
    <source>
        <dbReference type="ARBA" id="ARBA00030248"/>
    </source>
</evidence>
<dbReference type="EMBL" id="MN035076">
    <property type="protein sequence ID" value="QDH89838.1"/>
    <property type="molecule type" value="Genomic_RNA"/>
</dbReference>
<dbReference type="GO" id="GO:0000166">
    <property type="term" value="F:nucleotide binding"/>
    <property type="evidence" value="ECO:0007669"/>
    <property type="project" value="UniProtKB-KW"/>
</dbReference>